<dbReference type="PANTHER" id="PTHR23026">
    <property type="entry name" value="NADPH NITROREDUCTASE"/>
    <property type="match status" value="1"/>
</dbReference>
<dbReference type="GO" id="GO:0016491">
    <property type="term" value="F:oxidoreductase activity"/>
    <property type="evidence" value="ECO:0007669"/>
    <property type="project" value="UniProtKB-KW"/>
</dbReference>
<evidence type="ECO:0000256" key="3">
    <source>
        <dbReference type="ARBA" id="ARBA00023002"/>
    </source>
</evidence>
<reference evidence="5 6" key="1">
    <citation type="submission" date="2018-11" db="EMBL/GenBank/DDBJ databases">
        <title>Genome sequencing and assembly of Anaerosphaera sp. nov., GS7-6-2.</title>
        <authorList>
            <person name="Rettenmaier R."/>
            <person name="Liebl W."/>
            <person name="Zverlov V."/>
        </authorList>
    </citation>
    <scope>NUCLEOTIDE SEQUENCE [LARGE SCALE GENOMIC DNA]</scope>
    <source>
        <strain evidence="5 6">GS7-6-2</strain>
    </source>
</reference>
<dbReference type="InterPro" id="IPR000415">
    <property type="entry name" value="Nitroreductase-like"/>
</dbReference>
<dbReference type="Proteomes" id="UP000288812">
    <property type="component" value="Unassembled WGS sequence"/>
</dbReference>
<dbReference type="EMBL" id="RLIH01000017">
    <property type="protein sequence ID" value="RVU54026.1"/>
    <property type="molecule type" value="Genomic_DNA"/>
</dbReference>
<dbReference type="SUPFAM" id="SSF55469">
    <property type="entry name" value="FMN-dependent nitroreductase-like"/>
    <property type="match status" value="1"/>
</dbReference>
<name>A0A437S4Z0_9FIRM</name>
<evidence type="ECO:0000256" key="1">
    <source>
        <dbReference type="ARBA" id="ARBA00022630"/>
    </source>
</evidence>
<organism evidence="5 6">
    <name type="scientific">Anaerosphaera multitolerans</name>
    <dbReference type="NCBI Taxonomy" id="2487351"/>
    <lineage>
        <taxon>Bacteria</taxon>
        <taxon>Bacillati</taxon>
        <taxon>Bacillota</taxon>
        <taxon>Tissierellia</taxon>
        <taxon>Tissierellales</taxon>
        <taxon>Peptoniphilaceae</taxon>
        <taxon>Anaerosphaera</taxon>
    </lineage>
</organism>
<keyword evidence="1" id="KW-0285">Flavoprotein</keyword>
<dbReference type="Gene3D" id="3.40.109.10">
    <property type="entry name" value="NADH Oxidase"/>
    <property type="match status" value="1"/>
</dbReference>
<sequence>MNLLNIIKGRRSIRKYSDKKISEEDLREIVEAGIWAPSGQNRQPWYYVVIHSESEMKRVRNYFQGILPSLEEELKKSLPRHEEIIRETLDFTKDLGNADAVILAFLQKDYEDIVGAMYDSVAAGIQNMLLMAYSKEIGSCWQTSPRFIEDELRRYYAPGKGKLVGCVTLGYALEEGRATVRKDGRVKFL</sequence>
<evidence type="ECO:0000313" key="6">
    <source>
        <dbReference type="Proteomes" id="UP000288812"/>
    </source>
</evidence>
<dbReference type="InterPro" id="IPR050627">
    <property type="entry name" value="Nitroreductase/BluB"/>
</dbReference>
<evidence type="ECO:0000313" key="5">
    <source>
        <dbReference type="EMBL" id="RVU54026.1"/>
    </source>
</evidence>
<gene>
    <name evidence="5" type="ORF">EF514_09640</name>
</gene>
<keyword evidence="3" id="KW-0560">Oxidoreductase</keyword>
<dbReference type="RefSeq" id="WP_127725233.1">
    <property type="nucleotide sequence ID" value="NZ_RLIH01000017.1"/>
</dbReference>
<dbReference type="PANTHER" id="PTHR23026:SF90">
    <property type="entry name" value="IODOTYROSINE DEIODINASE 1"/>
    <property type="match status" value="1"/>
</dbReference>
<dbReference type="Pfam" id="PF00881">
    <property type="entry name" value="Nitroreductase"/>
    <property type="match status" value="1"/>
</dbReference>
<feature type="domain" description="Nitroreductase" evidence="4">
    <location>
        <begin position="7"/>
        <end position="171"/>
    </location>
</feature>
<comment type="caution">
    <text evidence="5">The sequence shown here is derived from an EMBL/GenBank/DDBJ whole genome shotgun (WGS) entry which is preliminary data.</text>
</comment>
<accession>A0A437S4Z0</accession>
<dbReference type="OrthoDB" id="9783470at2"/>
<protein>
    <submittedName>
        <fullName evidence="5">Nitroreductase family protein</fullName>
    </submittedName>
</protein>
<evidence type="ECO:0000256" key="2">
    <source>
        <dbReference type="ARBA" id="ARBA00022643"/>
    </source>
</evidence>
<keyword evidence="2" id="KW-0288">FMN</keyword>
<dbReference type="AlphaFoldDB" id="A0A437S4Z0"/>
<evidence type="ECO:0000259" key="4">
    <source>
        <dbReference type="Pfam" id="PF00881"/>
    </source>
</evidence>
<dbReference type="InterPro" id="IPR029479">
    <property type="entry name" value="Nitroreductase"/>
</dbReference>
<keyword evidence="6" id="KW-1185">Reference proteome</keyword>
<proteinExistence type="predicted"/>